<feature type="domain" description="Proteasome activator complex subunit 4 C-terminal" evidence="9">
    <location>
        <begin position="1778"/>
        <end position="1864"/>
    </location>
</feature>
<dbReference type="GO" id="GO:0016607">
    <property type="term" value="C:nuclear speck"/>
    <property type="evidence" value="ECO:0007669"/>
    <property type="project" value="UniProtKB-SubCell"/>
</dbReference>
<dbReference type="InParanoid" id="A0A1Y2GXA5"/>
<dbReference type="SUPFAM" id="SSF48371">
    <property type="entry name" value="ARM repeat"/>
    <property type="match status" value="1"/>
</dbReference>
<evidence type="ECO:0000313" key="12">
    <source>
        <dbReference type="EMBL" id="ORZ24877.1"/>
    </source>
</evidence>
<keyword evidence="5" id="KW-0677">Repeat</keyword>
<evidence type="ECO:0000259" key="11">
    <source>
        <dbReference type="Pfam" id="PF23096"/>
    </source>
</evidence>
<evidence type="ECO:0008006" key="14">
    <source>
        <dbReference type="Google" id="ProtNLM"/>
    </source>
</evidence>
<dbReference type="Gene3D" id="1.25.10.10">
    <property type="entry name" value="Leucine-rich Repeat Variant"/>
    <property type="match status" value="1"/>
</dbReference>
<keyword evidence="4" id="KW-0963">Cytoplasm</keyword>
<dbReference type="InterPro" id="IPR032430">
    <property type="entry name" value="Blm10_mid"/>
</dbReference>
<proteinExistence type="inferred from homology"/>
<feature type="domain" description="Proteasome activator complex subunit 4-like HEAT repeat-like" evidence="11">
    <location>
        <begin position="1197"/>
        <end position="1480"/>
    </location>
</feature>
<keyword evidence="8" id="KW-0539">Nucleus</keyword>
<dbReference type="Proteomes" id="UP000193648">
    <property type="component" value="Unassembled WGS sequence"/>
</dbReference>
<keyword evidence="7" id="KW-0234">DNA repair</keyword>
<dbReference type="Pfam" id="PF23096">
    <property type="entry name" value="HEAT_PSME4"/>
    <property type="match status" value="1"/>
</dbReference>
<evidence type="ECO:0000313" key="13">
    <source>
        <dbReference type="Proteomes" id="UP000193648"/>
    </source>
</evidence>
<evidence type="ECO:0000259" key="10">
    <source>
        <dbReference type="Pfam" id="PF16507"/>
    </source>
</evidence>
<dbReference type="GO" id="GO:0070628">
    <property type="term" value="F:proteasome binding"/>
    <property type="evidence" value="ECO:0007669"/>
    <property type="project" value="InterPro"/>
</dbReference>
<evidence type="ECO:0000256" key="3">
    <source>
        <dbReference type="ARBA" id="ARBA00005739"/>
    </source>
</evidence>
<dbReference type="OrthoDB" id="17907at2759"/>
<organism evidence="12 13">
    <name type="scientific">Lobosporangium transversale</name>
    <dbReference type="NCBI Taxonomy" id="64571"/>
    <lineage>
        <taxon>Eukaryota</taxon>
        <taxon>Fungi</taxon>
        <taxon>Fungi incertae sedis</taxon>
        <taxon>Mucoromycota</taxon>
        <taxon>Mortierellomycotina</taxon>
        <taxon>Mortierellomycetes</taxon>
        <taxon>Mortierellales</taxon>
        <taxon>Mortierellaceae</taxon>
        <taxon>Lobosporangium</taxon>
    </lineage>
</organism>
<sequence length="1864" mass="212822">MDHINQQWGDLSTALHNLLPYGHDMSQEASEMLHNIIYHFGLCLKSEDWAPGLVEWGRRLDKYLDLKYALPLETRASFAKMLWEISFAPGVDTAMVELTSGYCYRLIKKKDPIGPKDLQLPWRPVYEYLERTLFPKNRQKALLSESKRSAKVVRLIAAARRFFPSGAAAEILEEFIPKMSTSNLPELLRAQSYLSTFLPTDIESGMDPREWMPAMFRLWSMVVRSSEFDRNFLSLFARVAKDNLGTKDMFTEAQVRTIFAAGLSALNLPVGKGQRTNHVDSEGGTAHKSISRNEMRMYSVAMFIVNTIDPVSEEENPESSILAHLSDLIQATESFFHPSNSGQWSYVLALFIHYLAKTYLERIRDQGSEKCKVPQELRLTTEINNKFVETIKGVTYLMMFSKDQRAVAQNTVTLRYLAWIAPKLIIPGILERAYPSLESLTETHRTTSVISAMGSIAIPMLNRNHYPQGGKHLSPLLHLTLPGIDLNDPAKTWFTLMFISSMISTVPLQDLTDMGGMGFQWGGMEEDMLDSNEVVDIELEDANRKATTADFEEWVMKLLRRAILLFENYPDVDQGTKKDSVETSVTATIAYCFDLLFGQLSPKLYDMTTKLVIEILESAPLINASKAMGEFISCWASANRKCSMTKAFPILDRLIRAELEHGASSIPSLTYSHMHRDDSLHYYQGLLSRLIDSSDITEYRTEIISLAKLMVEKCQDRRGYKMAAKVLGSALQTMLTIYTVNPRSHNSAKWNDEAFMAESHLHWGELEESGSEKIDWHIPSQDEINFGIELIEVFHLASIAKARDLMSNSILEGKQLSIEFCKVITLIKAFLGGMITLVEDDGDSPASKANFGDDMDTILPLKRIEVGYCLTDYNDPRTEKIRKIRADTGQLLHELMGFFLTKREDDVENIKILVKAARIFLSDHGIDSKTFDANSKGYEFLKALYRLPGDKKMYPRLMCCRRATAHHYTRLKFNSSGRVKTELHDVLMLDLTELSLSQYTDVRKKSQQALLKAVHCYQGAKYLVIPVLLKSLESSNSDYERMKGALYLLSAKSLTPPCLRNWRFVPDYVQRLCTAHHADKPSVQALVRKCFLEYIVNMTNSTFTVHTNQELLSSAQNFIDVHGLTYDVETVNRVALMTKNRRLNSIKAYQDLILALTELAKDESLHWRYQTMVMSFIELFMRPEFPISLDIARFEAKSLISEMSTVRRIALSSLSTIMVNIKIRTFAQGDPHSLIIRKAINPLKRRVTLPEKFPDNFTWEYLKASVTEINYAQPESCYLDDSIETGWLAWPKSIKVYLPRAESFAMPDVDAESRPAYDHLEQFFSQASTWEKLVEIMAQEPVRGERSDAFSIDHARFYKSIFGLWEDKFLDVVEPLIVKHCSTVDDKNSQRTAAELVGGLIRGSKHWKKSALDRMWAWLTPVLKKVFQMCTPDSLVYWERFVKYCCAHRDPRRILPLVSLIFNTPLDKDSAAAFSESKNLFFTRAVLVSLSWRVSLLTPALTENCLGHINHPYKQVREILGHVINECFQLKPHPSYKNVQEFLSVQKAERSEPSALVESLDEESARHITSLAQNLEKWRVERHPEIQGASDYTNASKSVLSWVYQALSSFRVQATYGVVLPLVPELFQMQDIPDDQDLQQLATFTLFRLARFAYPANIVPTMVDLFCNILKESTSWHIRNNVLPVVQVFFYTNLFSMDLEMMLKVMNAVSSMLLDPQIEVRQLAASTLSGIVRCSQRDATQRLISHFKELLKSTPLPARKRRGPKNEPVNEGYAEAIVRRHAGVLGLSSLLEAFPYDVPNWMPEAMVFLSGYFSDPPPISTTVKKAFSDFKRTHQDTWHEDQKRFTQDELEVLSDMLISPSYYV</sequence>
<dbReference type="GO" id="GO:0005829">
    <property type="term" value="C:cytosol"/>
    <property type="evidence" value="ECO:0007669"/>
    <property type="project" value="TreeGrafter"/>
</dbReference>
<dbReference type="Pfam" id="PF11919">
    <property type="entry name" value="PSME4_C"/>
    <property type="match status" value="1"/>
</dbReference>
<evidence type="ECO:0000256" key="6">
    <source>
        <dbReference type="ARBA" id="ARBA00022763"/>
    </source>
</evidence>
<keyword evidence="6" id="KW-0227">DNA damage</keyword>
<evidence type="ECO:0000256" key="1">
    <source>
        <dbReference type="ARBA" id="ARBA00004324"/>
    </source>
</evidence>
<evidence type="ECO:0000256" key="4">
    <source>
        <dbReference type="ARBA" id="ARBA00022490"/>
    </source>
</evidence>
<comment type="subcellular location">
    <subcellularLocation>
        <location evidence="2">Cytoplasm</location>
    </subcellularLocation>
    <subcellularLocation>
        <location evidence="1">Nucleus speckle</location>
    </subcellularLocation>
</comment>
<dbReference type="InterPro" id="IPR016024">
    <property type="entry name" value="ARM-type_fold"/>
</dbReference>
<name>A0A1Y2GXA5_9FUNG</name>
<dbReference type="InterPro" id="IPR011989">
    <property type="entry name" value="ARM-like"/>
</dbReference>
<evidence type="ECO:0000256" key="8">
    <source>
        <dbReference type="ARBA" id="ARBA00023242"/>
    </source>
</evidence>
<dbReference type="STRING" id="64571.A0A1Y2GXA5"/>
<dbReference type="InterPro" id="IPR035309">
    <property type="entry name" value="PSME4"/>
</dbReference>
<dbReference type="PANTHER" id="PTHR32170">
    <property type="entry name" value="PROTEASOME ACTIVATOR COMPLEX SUBUNIT 4"/>
    <property type="match status" value="1"/>
</dbReference>
<reference evidence="12 13" key="1">
    <citation type="submission" date="2016-07" db="EMBL/GenBank/DDBJ databases">
        <title>Pervasive Adenine N6-methylation of Active Genes in Fungi.</title>
        <authorList>
            <consortium name="DOE Joint Genome Institute"/>
            <person name="Mondo S.J."/>
            <person name="Dannebaum R.O."/>
            <person name="Kuo R.C."/>
            <person name="Labutti K."/>
            <person name="Haridas S."/>
            <person name="Kuo A."/>
            <person name="Salamov A."/>
            <person name="Ahrendt S.R."/>
            <person name="Lipzen A."/>
            <person name="Sullivan W."/>
            <person name="Andreopoulos W.B."/>
            <person name="Clum A."/>
            <person name="Lindquist E."/>
            <person name="Daum C."/>
            <person name="Ramamoorthy G.K."/>
            <person name="Gryganskyi A."/>
            <person name="Culley D."/>
            <person name="Magnuson J.K."/>
            <person name="James T.Y."/>
            <person name="O'Malley M.A."/>
            <person name="Stajich J.E."/>
            <person name="Spatafora J.W."/>
            <person name="Visel A."/>
            <person name="Grigoriev I.V."/>
        </authorList>
    </citation>
    <scope>NUCLEOTIDE SEQUENCE [LARGE SCALE GENOMIC DNA]</scope>
    <source>
        <strain evidence="12 13">NRRL 3116</strain>
    </source>
</reference>
<evidence type="ECO:0000256" key="5">
    <source>
        <dbReference type="ARBA" id="ARBA00022737"/>
    </source>
</evidence>
<protein>
    <recommendedName>
        <fullName evidence="14">Proteasome activator complex subunit 4</fullName>
    </recommendedName>
</protein>
<comment type="similarity">
    <text evidence="3">Belongs to the BLM10 family.</text>
</comment>
<keyword evidence="13" id="KW-1185">Reference proteome</keyword>
<dbReference type="GO" id="GO:0016504">
    <property type="term" value="F:peptidase activator activity"/>
    <property type="evidence" value="ECO:0007669"/>
    <property type="project" value="InterPro"/>
</dbReference>
<dbReference type="GeneID" id="33565181"/>
<dbReference type="InterPro" id="IPR021843">
    <property type="entry name" value="PSME4_C"/>
</dbReference>
<dbReference type="InterPro" id="IPR055455">
    <property type="entry name" value="HEAT_PSME4"/>
</dbReference>
<dbReference type="EMBL" id="MCFF01000008">
    <property type="protein sequence ID" value="ORZ24877.1"/>
    <property type="molecule type" value="Genomic_DNA"/>
</dbReference>
<dbReference type="RefSeq" id="XP_021883858.1">
    <property type="nucleotide sequence ID" value="XM_022023337.1"/>
</dbReference>
<gene>
    <name evidence="12" type="ORF">BCR41DRAFT_348662</name>
</gene>
<dbReference type="GO" id="GO:0006281">
    <property type="term" value="P:DNA repair"/>
    <property type="evidence" value="ECO:0007669"/>
    <property type="project" value="UniProtKB-KW"/>
</dbReference>
<feature type="domain" description="Proteasome activator Blm10 middle HEAT repeats region" evidence="10">
    <location>
        <begin position="325"/>
        <end position="837"/>
    </location>
</feature>
<evidence type="ECO:0000256" key="7">
    <source>
        <dbReference type="ARBA" id="ARBA00023204"/>
    </source>
</evidence>
<dbReference type="PANTHER" id="PTHR32170:SF3">
    <property type="entry name" value="PROTEASOME ACTIVATOR COMPLEX SUBUNIT 4"/>
    <property type="match status" value="1"/>
</dbReference>
<evidence type="ECO:0000256" key="2">
    <source>
        <dbReference type="ARBA" id="ARBA00004496"/>
    </source>
</evidence>
<accession>A0A1Y2GXA5</accession>
<dbReference type="Pfam" id="PF16507">
    <property type="entry name" value="HEAT_PSME4_mid"/>
    <property type="match status" value="1"/>
</dbReference>
<comment type="caution">
    <text evidence="12">The sequence shown here is derived from an EMBL/GenBank/DDBJ whole genome shotgun (WGS) entry which is preliminary data.</text>
</comment>
<dbReference type="GO" id="GO:0010499">
    <property type="term" value="P:proteasomal ubiquitin-independent protein catabolic process"/>
    <property type="evidence" value="ECO:0007669"/>
    <property type="project" value="TreeGrafter"/>
</dbReference>
<evidence type="ECO:0000259" key="9">
    <source>
        <dbReference type="Pfam" id="PF11919"/>
    </source>
</evidence>